<feature type="domain" description="HFX-2341-like N-terminal" evidence="1">
    <location>
        <begin position="6"/>
        <end position="133"/>
    </location>
</feature>
<dbReference type="EMBL" id="LGEX01000001">
    <property type="protein sequence ID" value="KUK07745.1"/>
    <property type="molecule type" value="Genomic_DNA"/>
</dbReference>
<evidence type="ECO:0000259" key="2">
    <source>
        <dbReference type="Pfam" id="PF22665"/>
    </source>
</evidence>
<accession>A0A101E263</accession>
<organism evidence="3 4">
    <name type="scientific">Archaeoglobus fulgidus</name>
    <dbReference type="NCBI Taxonomy" id="2234"/>
    <lineage>
        <taxon>Archaea</taxon>
        <taxon>Methanobacteriati</taxon>
        <taxon>Methanobacteriota</taxon>
        <taxon>Archaeoglobi</taxon>
        <taxon>Archaeoglobales</taxon>
        <taxon>Archaeoglobaceae</taxon>
        <taxon>Archaeoglobus</taxon>
    </lineage>
</organism>
<dbReference type="InterPro" id="IPR046260">
    <property type="entry name" value="HFX_2341-like_N"/>
</dbReference>
<name>A0A101E263_ARCFL</name>
<evidence type="ECO:0000313" key="4">
    <source>
        <dbReference type="Proteomes" id="UP000054015"/>
    </source>
</evidence>
<gene>
    <name evidence="3" type="ORF">XD48_0080</name>
</gene>
<dbReference type="PATRIC" id="fig|2234.7.peg.719"/>
<proteinExistence type="predicted"/>
<sequence>MKTIERTHIIPLGFERDVAVKPIRELGGSRAILITIGGEVEEKYELSEEQRHFEKVVEEDLEKLGLEVKIEHADLFDFNEAVRAIASAVVREKEEGREVYINLSSHGRLISIISALVGWYHDVAMYYVLADRYARDEEEFKQRGRSVCEKPVILRVPQVDVVRLSEEERFALSEILSGTTKLDELVKKFCERFPLIYECKLDERGGWDRKNKQEVLTKLNRRVLLKLESKGFIRREKTGRNVFLNLTDRGEIFALLEGG</sequence>
<comment type="caution">
    <text evidence="3">The sequence shown here is derived from an EMBL/GenBank/DDBJ whole genome shotgun (WGS) entry which is preliminary data.</text>
</comment>
<dbReference type="Pfam" id="PF19810">
    <property type="entry name" value="HFX_2341_N"/>
    <property type="match status" value="1"/>
</dbReference>
<reference evidence="4" key="1">
    <citation type="journal article" date="2015" name="MBio">
        <title>Genome-Resolved Metagenomic Analysis Reveals Roles for Candidate Phyla and Other Microbial Community Members in Biogeochemical Transformations in Oil Reservoirs.</title>
        <authorList>
            <person name="Hu P."/>
            <person name="Tom L."/>
            <person name="Singh A."/>
            <person name="Thomas B.C."/>
            <person name="Baker B.J."/>
            <person name="Piceno Y.M."/>
            <person name="Andersen G.L."/>
            <person name="Banfield J.F."/>
        </authorList>
    </citation>
    <scope>NUCLEOTIDE SEQUENCE [LARGE SCALE GENOMIC DNA]</scope>
</reference>
<feature type="domain" description="DUF6293" evidence="2">
    <location>
        <begin position="157"/>
        <end position="254"/>
    </location>
</feature>
<dbReference type="AlphaFoldDB" id="A0A101E263"/>
<protein>
    <submittedName>
        <fullName evidence="3">Uncharacterized protein</fullName>
    </submittedName>
</protein>
<dbReference type="InterPro" id="IPR054162">
    <property type="entry name" value="DUF6293_C"/>
</dbReference>
<dbReference type="Pfam" id="PF22665">
    <property type="entry name" value="WHD_DUF6293"/>
    <property type="match status" value="1"/>
</dbReference>
<dbReference type="Proteomes" id="UP000054015">
    <property type="component" value="Unassembled WGS sequence"/>
</dbReference>
<evidence type="ECO:0000313" key="3">
    <source>
        <dbReference type="EMBL" id="KUK07745.1"/>
    </source>
</evidence>
<evidence type="ECO:0000259" key="1">
    <source>
        <dbReference type="Pfam" id="PF19810"/>
    </source>
</evidence>
<dbReference type="Gene3D" id="3.40.50.11700">
    <property type="match status" value="1"/>
</dbReference>